<dbReference type="OrthoDB" id="185373at2759"/>
<evidence type="ECO:0000313" key="5">
    <source>
        <dbReference type="Proteomes" id="UP000515151"/>
    </source>
</evidence>
<reference evidence="6" key="2">
    <citation type="submission" date="2025-08" db="UniProtKB">
        <authorList>
            <consortium name="RefSeq"/>
        </authorList>
    </citation>
    <scope>IDENTIFICATION</scope>
    <source>
        <tissue evidence="6">Leaf</tissue>
    </source>
</reference>
<dbReference type="PROSITE" id="PS51375">
    <property type="entry name" value="PPR"/>
    <property type="match status" value="4"/>
</dbReference>
<feature type="repeat" description="PPR" evidence="3">
    <location>
        <begin position="266"/>
        <end position="300"/>
    </location>
</feature>
<evidence type="ECO:0000256" key="3">
    <source>
        <dbReference type="PROSITE-ProRule" id="PRU00708"/>
    </source>
</evidence>
<organism evidence="5 6">
    <name type="scientific">Punica granatum</name>
    <name type="common">Pomegranate</name>
    <dbReference type="NCBI Taxonomy" id="22663"/>
    <lineage>
        <taxon>Eukaryota</taxon>
        <taxon>Viridiplantae</taxon>
        <taxon>Streptophyta</taxon>
        <taxon>Embryophyta</taxon>
        <taxon>Tracheophyta</taxon>
        <taxon>Spermatophyta</taxon>
        <taxon>Magnoliopsida</taxon>
        <taxon>eudicotyledons</taxon>
        <taxon>Gunneridae</taxon>
        <taxon>Pentapetalae</taxon>
        <taxon>rosids</taxon>
        <taxon>malvids</taxon>
        <taxon>Myrtales</taxon>
        <taxon>Lythraceae</taxon>
        <taxon>Punica</taxon>
    </lineage>
</organism>
<keyword evidence="2" id="KW-0677">Repeat</keyword>
<feature type="compositionally biased region" description="Low complexity" evidence="4">
    <location>
        <begin position="42"/>
        <end position="55"/>
    </location>
</feature>
<feature type="repeat" description="PPR" evidence="3">
    <location>
        <begin position="336"/>
        <end position="371"/>
    </location>
</feature>
<dbReference type="Pfam" id="PF13041">
    <property type="entry name" value="PPR_2"/>
    <property type="match status" value="1"/>
</dbReference>
<feature type="region of interest" description="Disordered" evidence="4">
    <location>
        <begin position="17"/>
        <end position="55"/>
    </location>
</feature>
<dbReference type="RefSeq" id="XP_031377354.1">
    <property type="nucleotide sequence ID" value="XM_031521494.1"/>
</dbReference>
<feature type="repeat" description="PPR" evidence="3">
    <location>
        <begin position="301"/>
        <end position="335"/>
    </location>
</feature>
<reference evidence="5" key="1">
    <citation type="journal article" date="2020" name="Plant Biotechnol. J.">
        <title>The pomegranate (Punica granatum L.) draft genome dissects genetic divergence between soft- and hard-seeded cultivars.</title>
        <authorList>
            <person name="Luo X."/>
            <person name="Li H."/>
            <person name="Wu Z."/>
            <person name="Yao W."/>
            <person name="Zhao P."/>
            <person name="Cao D."/>
            <person name="Yu H."/>
            <person name="Li K."/>
            <person name="Poudel K."/>
            <person name="Zhao D."/>
            <person name="Zhang F."/>
            <person name="Xia X."/>
            <person name="Chen L."/>
            <person name="Wang Q."/>
            <person name="Jing D."/>
            <person name="Cao S."/>
        </authorList>
    </citation>
    <scope>NUCLEOTIDE SEQUENCE [LARGE SCALE GENOMIC DNA]</scope>
    <source>
        <strain evidence="5">cv. Tunisia</strain>
    </source>
</reference>
<dbReference type="PANTHER" id="PTHR47936:SF3">
    <property type="entry name" value="PENTACOTRIPEPTIDE-REPEAT REGION OF PRORP DOMAIN-CONTAINING PROTEIN"/>
    <property type="match status" value="1"/>
</dbReference>
<keyword evidence="5" id="KW-1185">Reference proteome</keyword>
<gene>
    <name evidence="6" type="primary">LOC116192825</name>
</gene>
<accession>A0A6P8C499</accession>
<name>A0A6P8C499_PUNGR</name>
<dbReference type="GeneID" id="116192825"/>
<proteinExistence type="inferred from homology"/>
<evidence type="ECO:0000256" key="4">
    <source>
        <dbReference type="SAM" id="MobiDB-lite"/>
    </source>
</evidence>
<dbReference type="AlphaFoldDB" id="A0A6P8C499"/>
<evidence type="ECO:0000256" key="2">
    <source>
        <dbReference type="ARBA" id="ARBA00022737"/>
    </source>
</evidence>
<dbReference type="Pfam" id="PF13812">
    <property type="entry name" value="PPR_3"/>
    <property type="match status" value="1"/>
</dbReference>
<feature type="repeat" description="PPR" evidence="3">
    <location>
        <begin position="405"/>
        <end position="439"/>
    </location>
</feature>
<comment type="similarity">
    <text evidence="1">Belongs to the PPR family. P subfamily.</text>
</comment>
<dbReference type="InterPro" id="IPR011990">
    <property type="entry name" value="TPR-like_helical_dom_sf"/>
</dbReference>
<dbReference type="PANTHER" id="PTHR47936">
    <property type="entry name" value="PPR_LONG DOMAIN-CONTAINING PROTEIN"/>
    <property type="match status" value="1"/>
</dbReference>
<dbReference type="Proteomes" id="UP000515151">
    <property type="component" value="Chromosome 1"/>
</dbReference>
<evidence type="ECO:0000256" key="1">
    <source>
        <dbReference type="ARBA" id="ARBA00007626"/>
    </source>
</evidence>
<dbReference type="Gene3D" id="1.25.40.10">
    <property type="entry name" value="Tetratricopeptide repeat domain"/>
    <property type="match status" value="2"/>
</dbReference>
<dbReference type="NCBIfam" id="TIGR00756">
    <property type="entry name" value="PPR"/>
    <property type="match status" value="2"/>
</dbReference>
<evidence type="ECO:0000313" key="6">
    <source>
        <dbReference type="RefSeq" id="XP_031377354.1"/>
    </source>
</evidence>
<sequence length="473" mass="52998">MAMAVLSGKLRRLSSSRHLTSNLPPPLSSFPRTLVPSHTDLNPSSPSSSSPNGPSSFSCFGSIPVSHSSQGSHVKLLRTGTQSFRFYSAGESRIRRPNRRRRKMEQVMELLRSGSDDLRPKLDGLDVRLPVSSVVWILQSMNGEKIPALEFYDWLRASVPEHVRHPDICSLLVDNCGRLDDYSTMVSLLIEFKLNGVCLNRKAFRFLNVLASSKTSVKDSVSNVVGVLKKVGGSCLDSGICSLIEMFSLLGSVALAKYVIQISEQKVSYYNVLVKEMCSKCDFQALKHLLSEMRQLGCSPNRCTYNYSISSLCRNNEINKAREMLEEMQRSDCPPDALTFEILICYHLRKTGEMDIALELLNQMVLMGIEPRLTTNAAFIKAYFFSGQREEAYKFVISSWHRSPINVRYSLLASLYQKEGNLVEAQKVLVEMMEKGLRPNVSVYKRVLRHLIKSGETDLVGQILLMKFGSGAG</sequence>
<protein>
    <submittedName>
        <fullName evidence="6">Pentatricopeptide repeat-containing protein At1g12620-like</fullName>
    </submittedName>
</protein>
<dbReference type="InterPro" id="IPR002885">
    <property type="entry name" value="PPR_rpt"/>
</dbReference>